<keyword evidence="2" id="KW-1185">Reference proteome</keyword>
<dbReference type="Pfam" id="PF19939">
    <property type="entry name" value="DUF6401"/>
    <property type="match status" value="1"/>
</dbReference>
<dbReference type="EMBL" id="VIWY01000006">
    <property type="protein sequence ID" value="TWG11620.1"/>
    <property type="molecule type" value="Genomic_DNA"/>
</dbReference>
<dbReference type="Proteomes" id="UP000320239">
    <property type="component" value="Unassembled WGS sequence"/>
</dbReference>
<proteinExistence type="predicted"/>
<evidence type="ECO:0000313" key="1">
    <source>
        <dbReference type="EMBL" id="TWG11620.1"/>
    </source>
</evidence>
<dbReference type="InterPro" id="IPR045647">
    <property type="entry name" value="DUF6401"/>
</dbReference>
<name>A0A561VJ47_ACTTI</name>
<sequence>MELDQLGREAVTAGARLALDQWSRRLGAPPAMTPGLLAQLDQHMTHILDALDNRADTVSLAAYADGVADAAGARGWSADEIAADWRDASWPSVHLLAVCLLATRHLN</sequence>
<gene>
    <name evidence="1" type="ORF">FHX34_106350</name>
</gene>
<dbReference type="AlphaFoldDB" id="A0A561VJ47"/>
<dbReference type="OrthoDB" id="3853819at2"/>
<reference evidence="1 2" key="1">
    <citation type="submission" date="2019-06" db="EMBL/GenBank/DDBJ databases">
        <title>Sequencing the genomes of 1000 actinobacteria strains.</title>
        <authorList>
            <person name="Klenk H.-P."/>
        </authorList>
    </citation>
    <scope>NUCLEOTIDE SEQUENCE [LARGE SCALE GENOMIC DNA]</scope>
    <source>
        <strain evidence="1 2">DSM 43866</strain>
    </source>
</reference>
<evidence type="ECO:0000313" key="2">
    <source>
        <dbReference type="Proteomes" id="UP000320239"/>
    </source>
</evidence>
<organism evidence="1 2">
    <name type="scientific">Actinoplanes teichomyceticus</name>
    <dbReference type="NCBI Taxonomy" id="1867"/>
    <lineage>
        <taxon>Bacteria</taxon>
        <taxon>Bacillati</taxon>
        <taxon>Actinomycetota</taxon>
        <taxon>Actinomycetes</taxon>
        <taxon>Micromonosporales</taxon>
        <taxon>Micromonosporaceae</taxon>
        <taxon>Actinoplanes</taxon>
    </lineage>
</organism>
<comment type="caution">
    <text evidence="1">The sequence shown here is derived from an EMBL/GenBank/DDBJ whole genome shotgun (WGS) entry which is preliminary data.</text>
</comment>
<dbReference type="RefSeq" id="WP_122978031.1">
    <property type="nucleotide sequence ID" value="NZ_BOMX01000143.1"/>
</dbReference>
<accession>A0A561VJ47</accession>
<protein>
    <submittedName>
        <fullName evidence="1">Uncharacterized protein</fullName>
    </submittedName>
</protein>